<feature type="compositionally biased region" description="Low complexity" evidence="1">
    <location>
        <begin position="43"/>
        <end position="58"/>
    </location>
</feature>
<comment type="caution">
    <text evidence="3">The sequence shown here is derived from an EMBL/GenBank/DDBJ whole genome shotgun (WGS) entry which is preliminary data.</text>
</comment>
<dbReference type="PANTHER" id="PTHR37972:SF2">
    <property type="entry name" value="PRION-LIKE-(Q_N-RICH)-DOMAIN-BEARING PROTEIN-RELATED"/>
    <property type="match status" value="1"/>
</dbReference>
<protein>
    <submittedName>
        <fullName evidence="3">Uncharacterized protein</fullName>
    </submittedName>
</protein>
<keyword evidence="2" id="KW-0472">Membrane</keyword>
<proteinExistence type="predicted"/>
<dbReference type="AlphaFoldDB" id="A0AAN4Z9A7"/>
<name>A0AAN4Z9A7_9BILA</name>
<reference evidence="4" key="1">
    <citation type="submission" date="2022-10" db="EMBL/GenBank/DDBJ databases">
        <title>Genome assembly of Pristionchus species.</title>
        <authorList>
            <person name="Yoshida K."/>
            <person name="Sommer R.J."/>
        </authorList>
    </citation>
    <scope>NUCLEOTIDE SEQUENCE [LARGE SCALE GENOMIC DNA]</scope>
    <source>
        <strain evidence="4">RS5460</strain>
    </source>
</reference>
<gene>
    <name evidence="3" type="ORF">PMAYCL1PPCAC_06706</name>
</gene>
<evidence type="ECO:0000313" key="3">
    <source>
        <dbReference type="EMBL" id="GMR36511.1"/>
    </source>
</evidence>
<feature type="transmembrane region" description="Helical" evidence="2">
    <location>
        <begin position="6"/>
        <end position="31"/>
    </location>
</feature>
<keyword evidence="2" id="KW-0812">Transmembrane</keyword>
<dbReference type="EMBL" id="BTRK01000002">
    <property type="protein sequence ID" value="GMR36511.1"/>
    <property type="molecule type" value="Genomic_DNA"/>
</dbReference>
<dbReference type="Proteomes" id="UP001328107">
    <property type="component" value="Unassembled WGS sequence"/>
</dbReference>
<evidence type="ECO:0000313" key="4">
    <source>
        <dbReference type="Proteomes" id="UP001328107"/>
    </source>
</evidence>
<feature type="non-terminal residue" evidence="3">
    <location>
        <position position="1"/>
    </location>
</feature>
<accession>A0AAN4Z9A7</accession>
<keyword evidence="2" id="KW-1133">Transmembrane helix</keyword>
<keyword evidence="4" id="KW-1185">Reference proteome</keyword>
<dbReference type="PANTHER" id="PTHR37972">
    <property type="entry name" value="PROTEIN CBG25533"/>
    <property type="match status" value="1"/>
</dbReference>
<evidence type="ECO:0000256" key="2">
    <source>
        <dbReference type="SAM" id="Phobius"/>
    </source>
</evidence>
<organism evidence="3 4">
    <name type="scientific">Pristionchus mayeri</name>
    <dbReference type="NCBI Taxonomy" id="1317129"/>
    <lineage>
        <taxon>Eukaryota</taxon>
        <taxon>Metazoa</taxon>
        <taxon>Ecdysozoa</taxon>
        <taxon>Nematoda</taxon>
        <taxon>Chromadorea</taxon>
        <taxon>Rhabditida</taxon>
        <taxon>Rhabditina</taxon>
        <taxon>Diplogasteromorpha</taxon>
        <taxon>Diplogasteroidea</taxon>
        <taxon>Neodiplogasteridae</taxon>
        <taxon>Pristionchus</taxon>
    </lineage>
</organism>
<sequence>VVTNRIFHIISTLFLIAGVILSGVGITLIIISSTSKCTRADQSTSAEPTPTVPTSSETQAVCPPQECKSTMFGAQINMEYPFDEILNYPDSDDFKRLANATSQRIIEALYSSDSKMLVLASEDVLVTYDVQVYRFMARDKGTIAYTSGVAMSTGSQADIPTVPEIRDKMDETLGGDTLAVA</sequence>
<evidence type="ECO:0000256" key="1">
    <source>
        <dbReference type="SAM" id="MobiDB-lite"/>
    </source>
</evidence>
<feature type="non-terminal residue" evidence="3">
    <location>
        <position position="181"/>
    </location>
</feature>
<feature type="region of interest" description="Disordered" evidence="1">
    <location>
        <begin position="40"/>
        <end position="61"/>
    </location>
</feature>